<keyword evidence="10" id="KW-0175">Coiled coil</keyword>
<dbReference type="GO" id="GO:0009432">
    <property type="term" value="P:SOS response"/>
    <property type="evidence" value="ECO:0007669"/>
    <property type="project" value="TreeGrafter"/>
</dbReference>
<dbReference type="PANTHER" id="PTHR11059">
    <property type="entry name" value="DNA REPAIR PROTEIN RECN"/>
    <property type="match status" value="1"/>
</dbReference>
<dbReference type="InterPro" id="IPR004604">
    <property type="entry name" value="DNA_recomb/repair_RecN"/>
</dbReference>
<dbReference type="Gene3D" id="3.40.50.300">
    <property type="entry name" value="P-loop containing nucleotide triphosphate hydrolases"/>
    <property type="match status" value="2"/>
</dbReference>
<evidence type="ECO:0000256" key="8">
    <source>
        <dbReference type="ARBA" id="ARBA00033408"/>
    </source>
</evidence>
<comment type="function">
    <text evidence="1 9">May be involved in recombinational repair of damaged DNA.</text>
</comment>
<evidence type="ECO:0000259" key="11">
    <source>
        <dbReference type="Pfam" id="PF02463"/>
    </source>
</evidence>
<dbReference type="STRING" id="399736.SAMN04489720_0408"/>
<accession>A0A1G8AJA2</accession>
<comment type="similarity">
    <text evidence="2 9">Belongs to the RecN family.</text>
</comment>
<reference evidence="13" key="1">
    <citation type="submission" date="2016-10" db="EMBL/GenBank/DDBJ databases">
        <authorList>
            <person name="Varghese N."/>
            <person name="Submissions S."/>
        </authorList>
    </citation>
    <scope>NUCLEOTIDE SEQUENCE [LARGE SCALE GENOMIC DNA]</scope>
    <source>
        <strain evidence="13">DSM 22002</strain>
    </source>
</reference>
<name>A0A1G8AJA2_9MICO</name>
<evidence type="ECO:0000256" key="5">
    <source>
        <dbReference type="ARBA" id="ARBA00022763"/>
    </source>
</evidence>
<evidence type="ECO:0000313" key="12">
    <source>
        <dbReference type="EMBL" id="SDH20998.1"/>
    </source>
</evidence>
<protein>
    <recommendedName>
        <fullName evidence="3 9">DNA repair protein RecN</fullName>
    </recommendedName>
    <alternativeName>
        <fullName evidence="8 9">Recombination protein N</fullName>
    </alternativeName>
</protein>
<keyword evidence="6" id="KW-0067">ATP-binding</keyword>
<evidence type="ECO:0000256" key="7">
    <source>
        <dbReference type="ARBA" id="ARBA00023204"/>
    </source>
</evidence>
<dbReference type="OrthoDB" id="9806954at2"/>
<dbReference type="PANTHER" id="PTHR11059:SF0">
    <property type="entry name" value="DNA REPAIR PROTEIN RECN"/>
    <property type="match status" value="1"/>
</dbReference>
<dbReference type="GO" id="GO:0006310">
    <property type="term" value="P:DNA recombination"/>
    <property type="evidence" value="ECO:0007669"/>
    <property type="project" value="InterPro"/>
</dbReference>
<dbReference type="Pfam" id="PF02463">
    <property type="entry name" value="SMC_N"/>
    <property type="match status" value="1"/>
</dbReference>
<dbReference type="SUPFAM" id="SSF52540">
    <property type="entry name" value="P-loop containing nucleoside triphosphate hydrolases"/>
    <property type="match status" value="1"/>
</dbReference>
<dbReference type="InterPro" id="IPR027417">
    <property type="entry name" value="P-loop_NTPase"/>
</dbReference>
<gene>
    <name evidence="12" type="ORF">SAMN04489720_0408</name>
</gene>
<dbReference type="CDD" id="cd03241">
    <property type="entry name" value="ABC_RecN"/>
    <property type="match status" value="1"/>
</dbReference>
<dbReference type="NCBIfam" id="TIGR00634">
    <property type="entry name" value="recN"/>
    <property type="match status" value="1"/>
</dbReference>
<evidence type="ECO:0000256" key="3">
    <source>
        <dbReference type="ARBA" id="ARBA00021315"/>
    </source>
</evidence>
<dbReference type="GO" id="GO:0043590">
    <property type="term" value="C:bacterial nucleoid"/>
    <property type="evidence" value="ECO:0007669"/>
    <property type="project" value="TreeGrafter"/>
</dbReference>
<evidence type="ECO:0000256" key="9">
    <source>
        <dbReference type="PIRNR" id="PIRNR003128"/>
    </source>
</evidence>
<evidence type="ECO:0000256" key="2">
    <source>
        <dbReference type="ARBA" id="ARBA00009441"/>
    </source>
</evidence>
<keyword evidence="4" id="KW-0547">Nucleotide-binding</keyword>
<dbReference type="AlphaFoldDB" id="A0A1G8AJA2"/>
<dbReference type="GO" id="GO:0006281">
    <property type="term" value="P:DNA repair"/>
    <property type="evidence" value="ECO:0007669"/>
    <property type="project" value="UniProtKB-KW"/>
</dbReference>
<evidence type="ECO:0000256" key="10">
    <source>
        <dbReference type="SAM" id="Coils"/>
    </source>
</evidence>
<evidence type="ECO:0000256" key="4">
    <source>
        <dbReference type="ARBA" id="ARBA00022741"/>
    </source>
</evidence>
<organism evidence="12 13">
    <name type="scientific">Agrococcus jejuensis</name>
    <dbReference type="NCBI Taxonomy" id="399736"/>
    <lineage>
        <taxon>Bacteria</taxon>
        <taxon>Bacillati</taxon>
        <taxon>Actinomycetota</taxon>
        <taxon>Actinomycetes</taxon>
        <taxon>Micrococcales</taxon>
        <taxon>Microbacteriaceae</taxon>
        <taxon>Agrococcus</taxon>
    </lineage>
</organism>
<keyword evidence="5 9" id="KW-0227">DNA damage</keyword>
<dbReference type="RefSeq" id="WP_092506731.1">
    <property type="nucleotide sequence ID" value="NZ_LT629695.1"/>
</dbReference>
<dbReference type="Proteomes" id="UP000198822">
    <property type="component" value="Chromosome I"/>
</dbReference>
<keyword evidence="7 9" id="KW-0234">DNA repair</keyword>
<sequence length="564" mass="60035">MSRTRLEELAIRSLGVIDDAVLELAPGFTAITGETGAGKTMVVQALSLLRGARADAGLIRAGDDRAAVQGVWMLDDATDRELVDDAGGVVEDGELLVARSVSREGRSRAQIGGANVPAASLQSLADSLVAVHGQSDQQRLRGAQAQLSALDRAAGEALETLLVDYRGHLHAWRDAERELTTITTERDARRREADELRTELEALEAIDPQPGEDAELDALAHRLEHVESLRAIVAEAHTAITGEDGIDATTLVGTARRLVERGERDDAALATALSLLADAEAAVQEAAAELTRYADTLEAPERPIDEIQERRAVLAPVVRRYDSIEAALEHGRLGALRLVELDADDERTLELEQRIAAERDAADALATRITEVRTASAADLEERVQHELRALAMPDARLRIAVTPGDEHHEHGRDDVAILLAPHPGAEPRPVAKAASGGELSRVMLALEVALAADDVPTFVFDEVDAGVGGASAIEIGRRLAALAQHAQVIVVTHLAQVAAFADRHITVVKATDGSVTASSVQTVRDDARVEELARMLAGTASDTALAHAAELLADAHATPQPRR</sequence>
<keyword evidence="13" id="KW-1185">Reference proteome</keyword>
<dbReference type="EMBL" id="LT629695">
    <property type="protein sequence ID" value="SDH20998.1"/>
    <property type="molecule type" value="Genomic_DNA"/>
</dbReference>
<feature type="coiled-coil region" evidence="10">
    <location>
        <begin position="269"/>
        <end position="296"/>
    </location>
</feature>
<dbReference type="GO" id="GO:0005524">
    <property type="term" value="F:ATP binding"/>
    <property type="evidence" value="ECO:0007669"/>
    <property type="project" value="UniProtKB-KW"/>
</dbReference>
<feature type="domain" description="RecF/RecN/SMC N-terminal" evidence="11">
    <location>
        <begin position="18"/>
        <end position="514"/>
    </location>
</feature>
<proteinExistence type="inferred from homology"/>
<evidence type="ECO:0000256" key="1">
    <source>
        <dbReference type="ARBA" id="ARBA00003618"/>
    </source>
</evidence>
<dbReference type="PIRSF" id="PIRSF003128">
    <property type="entry name" value="RecN"/>
    <property type="match status" value="1"/>
</dbReference>
<dbReference type="InterPro" id="IPR003395">
    <property type="entry name" value="RecF/RecN/SMC_N"/>
</dbReference>
<evidence type="ECO:0000313" key="13">
    <source>
        <dbReference type="Proteomes" id="UP000198822"/>
    </source>
</evidence>
<evidence type="ECO:0000256" key="6">
    <source>
        <dbReference type="ARBA" id="ARBA00022840"/>
    </source>
</evidence>